<evidence type="ECO:0000313" key="1">
    <source>
        <dbReference type="EMBL" id="ATP18472.1"/>
    </source>
</evidence>
<reference evidence="1 2" key="1">
    <citation type="submission" date="2017-04" db="EMBL/GenBank/DDBJ databases">
        <title>Characterization, genome and methylation analysis of a phthalic acid esters degrading strain Sphingobium yanoikuyae SHJ.</title>
        <authorList>
            <person name="Feng L."/>
        </authorList>
    </citation>
    <scope>NUCLEOTIDE SEQUENCE [LARGE SCALE GENOMIC DNA]</scope>
    <source>
        <strain evidence="1 2">SHJ</strain>
    </source>
</reference>
<dbReference type="SUPFAM" id="SSF49899">
    <property type="entry name" value="Concanavalin A-like lectins/glucanases"/>
    <property type="match status" value="1"/>
</dbReference>
<dbReference type="EMBL" id="CP020925">
    <property type="protein sequence ID" value="ATP18472.1"/>
    <property type="molecule type" value="Genomic_DNA"/>
</dbReference>
<organism evidence="1 2">
    <name type="scientific">Sphingobium yanoikuyae</name>
    <name type="common">Sphingomonas yanoikuyae</name>
    <dbReference type="NCBI Taxonomy" id="13690"/>
    <lineage>
        <taxon>Bacteria</taxon>
        <taxon>Pseudomonadati</taxon>
        <taxon>Pseudomonadota</taxon>
        <taxon>Alphaproteobacteria</taxon>
        <taxon>Sphingomonadales</taxon>
        <taxon>Sphingomonadaceae</taxon>
        <taxon>Sphingobium</taxon>
    </lineage>
</organism>
<gene>
    <name evidence="1" type="ORF">BV87_08715</name>
</gene>
<name>A0A0J9D024_SPHYA</name>
<dbReference type="Proteomes" id="UP000037029">
    <property type="component" value="Chromosome"/>
</dbReference>
<evidence type="ECO:0000313" key="2">
    <source>
        <dbReference type="Proteomes" id="UP000037029"/>
    </source>
</evidence>
<proteinExistence type="predicted"/>
<dbReference type="InterPro" id="IPR013320">
    <property type="entry name" value="ConA-like_dom_sf"/>
</dbReference>
<dbReference type="AlphaFoldDB" id="A0A0J9D024"/>
<accession>A0A0J9D024</accession>
<protein>
    <submittedName>
        <fullName evidence="1">Uncharacterized protein</fullName>
    </submittedName>
</protein>
<sequence length="239" mass="24613">MRFTPSDPDEAYFVDHPNLVAWISGSGLAIREMDNIWDDLAKDTLSYRTPGTVETGAKPSMAFGSRPTIRINGAAARLLGSLTMPASFTVATSFVMDNPVGSQQLLAAPANSSPRMSFGAQGSGYLQLNFNTGSTVAAVAQGVIPAAASVAWADFNSSTLTARLGLNNFTSGGTVLFGAGHSTPAGIGIGAFGDGSQPMTGDIGDLLIFNAVLSDADRGKLLAMLGRRSGIVVANLPNV</sequence>